<protein>
    <recommendedName>
        <fullName evidence="3">Protein kinase domain-containing protein</fullName>
    </recommendedName>
</protein>
<dbReference type="PROSITE" id="PS50011">
    <property type="entry name" value="PROTEIN_KINASE_DOM"/>
    <property type="match status" value="1"/>
</dbReference>
<feature type="domain" description="Protein kinase" evidence="3">
    <location>
        <begin position="1"/>
        <end position="221"/>
    </location>
</feature>
<dbReference type="InterPro" id="IPR008271">
    <property type="entry name" value="Ser/Thr_kinase_AS"/>
</dbReference>
<dbReference type="EMBL" id="LT934122">
    <property type="protein sequence ID" value="VAI62033.1"/>
    <property type="molecule type" value="Genomic_DNA"/>
</dbReference>
<dbReference type="Gramene" id="TRITD6Bv1G205060.1">
    <property type="protein sequence ID" value="TRITD6Bv1G205060.1"/>
    <property type="gene ID" value="TRITD6Bv1G205060"/>
</dbReference>
<dbReference type="Proteomes" id="UP000324705">
    <property type="component" value="Chromosome 6B"/>
</dbReference>
<evidence type="ECO:0000313" key="4">
    <source>
        <dbReference type="EMBL" id="VAI62033.1"/>
    </source>
</evidence>
<dbReference type="InterPro" id="IPR000719">
    <property type="entry name" value="Prot_kinase_dom"/>
</dbReference>
<dbReference type="Pfam" id="PF00069">
    <property type="entry name" value="Pkinase"/>
    <property type="match status" value="1"/>
</dbReference>
<keyword evidence="1" id="KW-0547">Nucleotide-binding</keyword>
<name>A0A9R0YUT1_TRITD</name>
<dbReference type="FunFam" id="1.10.510.10:FF:000517">
    <property type="entry name" value="Putative receptor kinase Lecrk"/>
    <property type="match status" value="1"/>
</dbReference>
<keyword evidence="5" id="KW-1185">Reference proteome</keyword>
<dbReference type="GO" id="GO:0004672">
    <property type="term" value="F:protein kinase activity"/>
    <property type="evidence" value="ECO:0007669"/>
    <property type="project" value="InterPro"/>
</dbReference>
<dbReference type="OMA" id="HISYNIG"/>
<keyword evidence="2" id="KW-0067">ATP-binding</keyword>
<dbReference type="InterPro" id="IPR050528">
    <property type="entry name" value="L-type_Lectin-RKs"/>
</dbReference>
<dbReference type="GO" id="GO:0005524">
    <property type="term" value="F:ATP binding"/>
    <property type="evidence" value="ECO:0007669"/>
    <property type="project" value="UniProtKB-KW"/>
</dbReference>
<evidence type="ECO:0000259" key="3">
    <source>
        <dbReference type="PROSITE" id="PS50011"/>
    </source>
</evidence>
<evidence type="ECO:0000256" key="2">
    <source>
        <dbReference type="ARBA" id="ARBA00022840"/>
    </source>
</evidence>
<accession>A0A9R0YUT1</accession>
<dbReference type="SUPFAM" id="SSF56112">
    <property type="entry name" value="Protein kinase-like (PK-like)"/>
    <property type="match status" value="1"/>
</dbReference>
<sequence length="221" mass="24636">MPKGSLDKYLYGEVDNNTLSWDQRFWIIRGIASALIYLHEEWEKVVVHRDIKASNVLLDDELNARLGDFGLARLYDHGVEQETTRVVGTIEWLAASRRTGKGTPLTDVFAFGIFVLEVTCGQRPIMQSTQDKQVMLVDWVLEHAQQGSLADAIDVRLKGDYNVEEAYLALKLDGHIEPPELPAHQSFQALALMQNEGFDSYIMSYPSSTSAGTVSSSSGGR</sequence>
<proteinExistence type="predicted"/>
<dbReference type="PROSITE" id="PS00108">
    <property type="entry name" value="PROTEIN_KINASE_ST"/>
    <property type="match status" value="1"/>
</dbReference>
<organism evidence="4 5">
    <name type="scientific">Triticum turgidum subsp. durum</name>
    <name type="common">Durum wheat</name>
    <name type="synonym">Triticum durum</name>
    <dbReference type="NCBI Taxonomy" id="4567"/>
    <lineage>
        <taxon>Eukaryota</taxon>
        <taxon>Viridiplantae</taxon>
        <taxon>Streptophyta</taxon>
        <taxon>Embryophyta</taxon>
        <taxon>Tracheophyta</taxon>
        <taxon>Spermatophyta</taxon>
        <taxon>Magnoliopsida</taxon>
        <taxon>Liliopsida</taxon>
        <taxon>Poales</taxon>
        <taxon>Poaceae</taxon>
        <taxon>BOP clade</taxon>
        <taxon>Pooideae</taxon>
        <taxon>Triticodae</taxon>
        <taxon>Triticeae</taxon>
        <taxon>Triticinae</taxon>
        <taxon>Triticum</taxon>
    </lineage>
</organism>
<dbReference type="Gene3D" id="1.10.510.10">
    <property type="entry name" value="Transferase(Phosphotransferase) domain 1"/>
    <property type="match status" value="1"/>
</dbReference>
<reference evidence="4 5" key="1">
    <citation type="submission" date="2017-09" db="EMBL/GenBank/DDBJ databases">
        <authorList>
            <consortium name="International Durum Wheat Genome Sequencing Consortium (IDWGSC)"/>
            <person name="Milanesi L."/>
        </authorList>
    </citation>
    <scope>NUCLEOTIDE SEQUENCE [LARGE SCALE GENOMIC DNA]</scope>
    <source>
        <strain evidence="5">cv. Svevo</strain>
    </source>
</reference>
<dbReference type="AlphaFoldDB" id="A0A9R0YUT1"/>
<gene>
    <name evidence="4" type="ORF">TRITD_6Bv1G205060</name>
</gene>
<dbReference type="PANTHER" id="PTHR27007">
    <property type="match status" value="1"/>
</dbReference>
<evidence type="ECO:0000313" key="5">
    <source>
        <dbReference type="Proteomes" id="UP000324705"/>
    </source>
</evidence>
<dbReference type="SMART" id="SM00220">
    <property type="entry name" value="S_TKc"/>
    <property type="match status" value="1"/>
</dbReference>
<dbReference type="InterPro" id="IPR011009">
    <property type="entry name" value="Kinase-like_dom_sf"/>
</dbReference>
<evidence type="ECO:0000256" key="1">
    <source>
        <dbReference type="ARBA" id="ARBA00022741"/>
    </source>
</evidence>